<dbReference type="SMART" id="SM00525">
    <property type="entry name" value="FES"/>
    <property type="match status" value="1"/>
</dbReference>
<dbReference type="GO" id="GO:0016787">
    <property type="term" value="F:hydrolase activity"/>
    <property type="evidence" value="ECO:0007669"/>
    <property type="project" value="UniProtKB-ARBA"/>
</dbReference>
<dbReference type="RefSeq" id="WP_128751708.1">
    <property type="nucleotide sequence ID" value="NZ_CP035282.1"/>
</dbReference>
<dbReference type="GO" id="GO:0051539">
    <property type="term" value="F:4 iron, 4 sulfur cluster binding"/>
    <property type="evidence" value="ECO:0007669"/>
    <property type="project" value="InterPro"/>
</dbReference>
<evidence type="ECO:0000256" key="1">
    <source>
        <dbReference type="SAM" id="Coils"/>
    </source>
</evidence>
<gene>
    <name evidence="2" type="ORF">EQM13_01275</name>
</gene>
<evidence type="ECO:0000313" key="2">
    <source>
        <dbReference type="EMBL" id="QAT60297.1"/>
    </source>
</evidence>
<dbReference type="AlphaFoldDB" id="A0A410Q8I2"/>
<dbReference type="OrthoDB" id="9797894at2"/>
<proteinExistence type="predicted"/>
<feature type="coiled-coil region" evidence="1">
    <location>
        <begin position="17"/>
        <end position="44"/>
    </location>
</feature>
<dbReference type="InterPro" id="IPR023170">
    <property type="entry name" value="HhH_base_excis_C"/>
</dbReference>
<keyword evidence="1" id="KW-0175">Coiled coil</keyword>
<dbReference type="GO" id="GO:0140097">
    <property type="term" value="F:catalytic activity, acting on DNA"/>
    <property type="evidence" value="ECO:0007669"/>
    <property type="project" value="UniProtKB-ARBA"/>
</dbReference>
<dbReference type="EMBL" id="CP035282">
    <property type="protein sequence ID" value="QAT60297.1"/>
    <property type="molecule type" value="Genomic_DNA"/>
</dbReference>
<dbReference type="Proteomes" id="UP000287969">
    <property type="component" value="Chromosome"/>
</dbReference>
<dbReference type="InterPro" id="IPR011257">
    <property type="entry name" value="DNA_glycosylase"/>
</dbReference>
<evidence type="ECO:0000313" key="3">
    <source>
        <dbReference type="Proteomes" id="UP000287969"/>
    </source>
</evidence>
<organism evidence="2 3">
    <name type="scientific">Acidilutibacter cellobiosedens</name>
    <dbReference type="NCBI Taxonomy" id="2507161"/>
    <lineage>
        <taxon>Bacteria</taxon>
        <taxon>Bacillati</taxon>
        <taxon>Bacillota</taxon>
        <taxon>Tissierellia</taxon>
        <taxon>Tissierellales</taxon>
        <taxon>Acidilutibacteraceae</taxon>
        <taxon>Acidilutibacter</taxon>
    </lineage>
</organism>
<reference evidence="3" key="1">
    <citation type="submission" date="2019-01" db="EMBL/GenBank/DDBJ databases">
        <title>Draft genomes of a novel of Sporanaerobacter strains.</title>
        <authorList>
            <person name="Ma S."/>
        </authorList>
    </citation>
    <scope>NUCLEOTIDE SEQUENCE [LARGE SCALE GENOMIC DNA]</scope>
    <source>
        <strain evidence="3">NJN-17</strain>
    </source>
</reference>
<accession>A0A410Q8I2</accession>
<keyword evidence="3" id="KW-1185">Reference proteome</keyword>
<dbReference type="SUPFAM" id="SSF48150">
    <property type="entry name" value="DNA-glycosylase"/>
    <property type="match status" value="1"/>
</dbReference>
<dbReference type="InterPro" id="IPR003651">
    <property type="entry name" value="Endonuclease3_FeS-loop_motif"/>
</dbReference>
<dbReference type="GO" id="GO:0006281">
    <property type="term" value="P:DNA repair"/>
    <property type="evidence" value="ECO:0007669"/>
    <property type="project" value="InterPro"/>
</dbReference>
<protein>
    <submittedName>
        <fullName evidence="2">Uncharacterized protein</fullName>
    </submittedName>
</protein>
<dbReference type="Gene3D" id="1.10.1670.10">
    <property type="entry name" value="Helix-hairpin-Helix base-excision DNA repair enzymes (C-terminal)"/>
    <property type="match status" value="1"/>
</dbReference>
<name>A0A410Q8I2_9FIRM</name>
<sequence>MIVSPETYISLLQDKNYEELIKERDSLIDEIKEYEKTLDDSIDMGMNPSREVVYKCNHLYLSKICELLYERFAIKDLSSISNNFKNNDWIHILKEYLVANNLFEIWTNDNIEQRKNGREFTLSDHVKGLIYSLLSNQRPWKGIVANMDKIENIFYNFDVDKIKAEKPERFINEIRQIKCGNRDISQQMKSLSSNIAIMEKIEKDYGSMDNFVTSVPTYEIVKQISDNKSKYKIHRVGEALAWEYLRNVGIDGMKPDVHLCRFFSGERMGRGNNTPARINEVFETVLKLSEDTGVSMSEIDSLVWNFCSSGYGEVCTSNPRCEICPIKKYCNKYS</sequence>
<dbReference type="KEGG" id="spoa:EQM13_01275"/>